<feature type="compositionally biased region" description="Basic and acidic residues" evidence="1">
    <location>
        <begin position="53"/>
        <end position="69"/>
    </location>
</feature>
<evidence type="ECO:0000313" key="2">
    <source>
        <dbReference type="EMBL" id="CAK6973235.1"/>
    </source>
</evidence>
<dbReference type="AlphaFoldDB" id="A0AAV1PPD4"/>
<evidence type="ECO:0000313" key="3">
    <source>
        <dbReference type="Proteomes" id="UP001314229"/>
    </source>
</evidence>
<sequence length="128" mass="14636">MNPPHEQIFPESTVLYSDEKKTPEDLNGKHKAMDSARTMREHHISFTLLQDPQEPKNENTDEQQPKDDETPVDEEENQLQKKKQLRAAGVQHGDKQAAVYFAPTEVQRLAMALYCVVESHGLVILKTK</sequence>
<comment type="caution">
    <text evidence="2">The sequence shown here is derived from an EMBL/GenBank/DDBJ whole genome shotgun (WGS) entry which is preliminary data.</text>
</comment>
<reference evidence="2 3" key="1">
    <citation type="submission" date="2024-01" db="EMBL/GenBank/DDBJ databases">
        <authorList>
            <person name="Alioto T."/>
            <person name="Alioto T."/>
            <person name="Gomez Garrido J."/>
        </authorList>
    </citation>
    <scope>NUCLEOTIDE SEQUENCE [LARGE SCALE GENOMIC DNA]</scope>
</reference>
<feature type="compositionally biased region" description="Basic and acidic residues" evidence="1">
    <location>
        <begin position="17"/>
        <end position="44"/>
    </location>
</feature>
<dbReference type="Proteomes" id="UP001314229">
    <property type="component" value="Unassembled WGS sequence"/>
</dbReference>
<protein>
    <submittedName>
        <fullName evidence="2">Uncharacterized protein</fullName>
    </submittedName>
</protein>
<keyword evidence="3" id="KW-1185">Reference proteome</keyword>
<feature type="region of interest" description="Disordered" evidence="1">
    <location>
        <begin position="1"/>
        <end position="93"/>
    </location>
</feature>
<gene>
    <name evidence="2" type="ORF">FSCOSCO3_A009072</name>
</gene>
<evidence type="ECO:0000256" key="1">
    <source>
        <dbReference type="SAM" id="MobiDB-lite"/>
    </source>
</evidence>
<accession>A0AAV1PPD4</accession>
<dbReference type="EMBL" id="CAWUFR010000225">
    <property type="protein sequence ID" value="CAK6973235.1"/>
    <property type="molecule type" value="Genomic_DNA"/>
</dbReference>
<organism evidence="2 3">
    <name type="scientific">Scomber scombrus</name>
    <name type="common">Atlantic mackerel</name>
    <name type="synonym">Scomber vernalis</name>
    <dbReference type="NCBI Taxonomy" id="13677"/>
    <lineage>
        <taxon>Eukaryota</taxon>
        <taxon>Metazoa</taxon>
        <taxon>Chordata</taxon>
        <taxon>Craniata</taxon>
        <taxon>Vertebrata</taxon>
        <taxon>Euteleostomi</taxon>
        <taxon>Actinopterygii</taxon>
        <taxon>Neopterygii</taxon>
        <taxon>Teleostei</taxon>
        <taxon>Neoteleostei</taxon>
        <taxon>Acanthomorphata</taxon>
        <taxon>Pelagiaria</taxon>
        <taxon>Scombriformes</taxon>
        <taxon>Scombridae</taxon>
        <taxon>Scomber</taxon>
    </lineage>
</organism>
<proteinExistence type="predicted"/>
<name>A0AAV1PPD4_SCOSC</name>